<feature type="compositionally biased region" description="Low complexity" evidence="1">
    <location>
        <begin position="37"/>
        <end position="52"/>
    </location>
</feature>
<reference evidence="2 3" key="1">
    <citation type="submission" date="2019-04" db="EMBL/GenBank/DDBJ databases">
        <title>Draft Whole-Genome sequence of the purple photosynthetic bacterium Rhodobacter capsulatus SP108 with an indigenous class A beta-lactamase.</title>
        <authorList>
            <person name="Robertson S."/>
            <person name="Meyer T.E."/>
            <person name="Kyndt J.A."/>
        </authorList>
    </citation>
    <scope>NUCLEOTIDE SEQUENCE [LARGE SCALE GENOMIC DNA]</scope>
    <source>
        <strain evidence="2 3">SP108</strain>
    </source>
</reference>
<dbReference type="OrthoDB" id="7864548at2"/>
<keyword evidence="2" id="KW-0282">Flagellum</keyword>
<dbReference type="Proteomes" id="UP000310597">
    <property type="component" value="Unassembled WGS sequence"/>
</dbReference>
<accession>A0A4U1K297</accession>
<evidence type="ECO:0000256" key="1">
    <source>
        <dbReference type="SAM" id="MobiDB-lite"/>
    </source>
</evidence>
<feature type="region of interest" description="Disordered" evidence="1">
    <location>
        <begin position="31"/>
        <end position="71"/>
    </location>
</feature>
<keyword evidence="2" id="KW-0969">Cilium</keyword>
<proteinExistence type="predicted"/>
<comment type="caution">
    <text evidence="2">The sequence shown here is derived from an EMBL/GenBank/DDBJ whole genome shotgun (WGS) entry which is preliminary data.</text>
</comment>
<dbReference type="AlphaFoldDB" id="A0A4U1K297"/>
<evidence type="ECO:0000313" key="2">
    <source>
        <dbReference type="EMBL" id="TKD26110.1"/>
    </source>
</evidence>
<feature type="compositionally biased region" description="Basic and acidic residues" evidence="1">
    <location>
        <begin position="53"/>
        <end position="64"/>
    </location>
</feature>
<gene>
    <name evidence="2" type="ORF">FBT96_01880</name>
</gene>
<sequence length="184" mass="18941">MLKIILPVVLAVIGLAGGGAAGYFLRPPPPPPEEVAAEAGAEGEAAPAAAKPAPEKAAGDHAAAEGETAEGEEAAPTIEYVKMNNQFVIPVIKKGAVASLVVLSLSLEVTVGSTEKVYAVEPKLRDVLLQVLFDHANAGGFEGSFTDTANMTDLRRALTEASQSVLGDLVLNVLISDIARQDSN</sequence>
<keyword evidence="2" id="KW-0966">Cell projection</keyword>
<dbReference type="RefSeq" id="WP_136904699.1">
    <property type="nucleotide sequence ID" value="NZ_SWJZ01000008.1"/>
</dbReference>
<protein>
    <submittedName>
        <fullName evidence="2">Flagellar basal body-associated FliL family protein</fullName>
    </submittedName>
</protein>
<evidence type="ECO:0000313" key="3">
    <source>
        <dbReference type="Proteomes" id="UP000310597"/>
    </source>
</evidence>
<name>A0A4U1K297_RHOCA</name>
<organism evidence="2 3">
    <name type="scientific">Rhodobacter capsulatus</name>
    <name type="common">Rhodopseudomonas capsulata</name>
    <dbReference type="NCBI Taxonomy" id="1061"/>
    <lineage>
        <taxon>Bacteria</taxon>
        <taxon>Pseudomonadati</taxon>
        <taxon>Pseudomonadota</taxon>
        <taxon>Alphaproteobacteria</taxon>
        <taxon>Rhodobacterales</taxon>
        <taxon>Rhodobacter group</taxon>
        <taxon>Rhodobacter</taxon>
    </lineage>
</organism>
<dbReference type="EMBL" id="SWJZ01000008">
    <property type="protein sequence ID" value="TKD26110.1"/>
    <property type="molecule type" value="Genomic_DNA"/>
</dbReference>